<dbReference type="RefSeq" id="WP_004097515.1">
    <property type="nucleotide sequence ID" value="NZ_AFGF01000163.1"/>
</dbReference>
<keyword evidence="2" id="KW-1185">Reference proteome</keyword>
<dbReference type="EMBL" id="AFGF01000163">
    <property type="protein sequence ID" value="EGO62838.1"/>
    <property type="molecule type" value="Genomic_DNA"/>
</dbReference>
<dbReference type="PIRSF" id="PIRSF031551">
    <property type="entry name" value="DUF1706"/>
    <property type="match status" value="1"/>
</dbReference>
<dbReference type="PANTHER" id="PTHR40658:SF3">
    <property type="entry name" value="CLBS_DFSB FAMILY FOUR-HELIX BUNDLE PROTEIN"/>
    <property type="match status" value="1"/>
</dbReference>
<proteinExistence type="predicted"/>
<sequence length="173" mass="20280">MQEYAGKTALVAEIEKAADMFIKEFESVAEADKDIRFGEVDRTPREIIAYQLGWMDLIRRWDRDELAGKEVMMPAPGYKWNQLGPLYKSFYDQYQDQSLAQLRELFVAAVDSLIEWLHGFSDDELFRPGGRKWAASTASGWPIWKWVHINTVAPFKSFRSKIRKWKKLRVTQQ</sequence>
<evidence type="ECO:0008006" key="3">
    <source>
        <dbReference type="Google" id="ProtNLM"/>
    </source>
</evidence>
<name>F7NMA0_9FIRM</name>
<dbReference type="Gene3D" id="1.20.120.450">
    <property type="entry name" value="dinb family like domain"/>
    <property type="match status" value="1"/>
</dbReference>
<gene>
    <name evidence="1" type="ORF">ALO_16137</name>
</gene>
<dbReference type="OrthoDB" id="9786621at2"/>
<dbReference type="Proteomes" id="UP000003240">
    <property type="component" value="Unassembled WGS sequence"/>
</dbReference>
<dbReference type="PANTHER" id="PTHR40658">
    <property type="match status" value="1"/>
</dbReference>
<evidence type="ECO:0000313" key="2">
    <source>
        <dbReference type="Proteomes" id="UP000003240"/>
    </source>
</evidence>
<organism evidence="1 2">
    <name type="scientific">Acetonema longum DSM 6540</name>
    <dbReference type="NCBI Taxonomy" id="1009370"/>
    <lineage>
        <taxon>Bacteria</taxon>
        <taxon>Bacillati</taxon>
        <taxon>Bacillota</taxon>
        <taxon>Negativicutes</taxon>
        <taxon>Acetonemataceae</taxon>
        <taxon>Acetonema</taxon>
    </lineage>
</organism>
<dbReference type="Pfam" id="PF08020">
    <property type="entry name" value="DUF1706"/>
    <property type="match status" value="1"/>
</dbReference>
<accession>F7NMA0</accession>
<dbReference type="InterPro" id="IPR012550">
    <property type="entry name" value="DUF1706"/>
</dbReference>
<protein>
    <recommendedName>
        <fullName evidence="3">Cytoplasmic protein</fullName>
    </recommendedName>
</protein>
<evidence type="ECO:0000313" key="1">
    <source>
        <dbReference type="EMBL" id="EGO62838.1"/>
    </source>
</evidence>
<reference evidence="1 2" key="1">
    <citation type="journal article" date="2011" name="EMBO J.">
        <title>Structural diversity of bacterial flagellar motors.</title>
        <authorList>
            <person name="Chen S."/>
            <person name="Beeby M."/>
            <person name="Murphy G.E."/>
            <person name="Leadbetter J.R."/>
            <person name="Hendrixson D.R."/>
            <person name="Briegel A."/>
            <person name="Li Z."/>
            <person name="Shi J."/>
            <person name="Tocheva E.I."/>
            <person name="Muller A."/>
            <person name="Dobro M.J."/>
            <person name="Jensen G.J."/>
        </authorList>
    </citation>
    <scope>NUCLEOTIDE SEQUENCE [LARGE SCALE GENOMIC DNA]</scope>
    <source>
        <strain evidence="1 2">DSM 6540</strain>
    </source>
</reference>
<dbReference type="eggNOG" id="COG4283">
    <property type="taxonomic scope" value="Bacteria"/>
</dbReference>
<dbReference type="AlphaFoldDB" id="F7NMA0"/>
<comment type="caution">
    <text evidence="1">The sequence shown here is derived from an EMBL/GenBank/DDBJ whole genome shotgun (WGS) entry which is preliminary data.</text>
</comment>
<dbReference type="InterPro" id="IPR034660">
    <property type="entry name" value="DinB/YfiT-like"/>
</dbReference>